<dbReference type="CDD" id="cd07313">
    <property type="entry name" value="terB_like_2"/>
    <property type="match status" value="1"/>
</dbReference>
<protein>
    <recommendedName>
        <fullName evidence="1">Co-chaperone DjlA N-terminal domain-containing protein</fullName>
    </recommendedName>
</protein>
<proteinExistence type="predicted"/>
<accession>V5BYD1</accession>
<organism evidence="2 3">
    <name type="scientific">Methyloglobulus morosus KoM1</name>
    <dbReference type="NCBI Taxonomy" id="1116472"/>
    <lineage>
        <taxon>Bacteria</taxon>
        <taxon>Pseudomonadati</taxon>
        <taxon>Pseudomonadota</taxon>
        <taxon>Gammaproteobacteria</taxon>
        <taxon>Methylococcales</taxon>
        <taxon>Methylococcaceae</taxon>
        <taxon>Methyloglobulus</taxon>
    </lineage>
</organism>
<evidence type="ECO:0000313" key="2">
    <source>
        <dbReference type="EMBL" id="ESS72849.1"/>
    </source>
</evidence>
<dbReference type="InterPro" id="IPR007791">
    <property type="entry name" value="DjlA_N"/>
</dbReference>
<gene>
    <name evidence="2" type="ORF">MGMO_45c00810</name>
</gene>
<dbReference type="RefSeq" id="WP_023494222.1">
    <property type="nucleotide sequence ID" value="NZ_AYLO01000044.1"/>
</dbReference>
<dbReference type="SUPFAM" id="SSF158682">
    <property type="entry name" value="TerB-like"/>
    <property type="match status" value="1"/>
</dbReference>
<dbReference type="InterPro" id="IPR029024">
    <property type="entry name" value="TerB-like"/>
</dbReference>
<evidence type="ECO:0000313" key="3">
    <source>
        <dbReference type="Proteomes" id="UP000017842"/>
    </source>
</evidence>
<dbReference type="STRING" id="1116472.MGMO_45c00810"/>
<keyword evidence="3" id="KW-1185">Reference proteome</keyword>
<reference evidence="2 3" key="1">
    <citation type="journal article" date="2013" name="Genome Announc.">
        <title>Draft Genome Sequence of the Methanotrophic Gammaproteobacterium Methyloglobulus morosus DSM 22980 Strain KoM1.</title>
        <authorList>
            <person name="Poehlein A."/>
            <person name="Deutzmann J.S."/>
            <person name="Daniel R."/>
            <person name="Simeonova D.D."/>
        </authorList>
    </citation>
    <scope>NUCLEOTIDE SEQUENCE [LARGE SCALE GENOMIC DNA]</scope>
    <source>
        <strain evidence="2 3">KoM1</strain>
    </source>
</reference>
<feature type="domain" description="Co-chaperone DjlA N-terminal" evidence="1">
    <location>
        <begin position="29"/>
        <end position="140"/>
    </location>
</feature>
<dbReference type="Pfam" id="PF05099">
    <property type="entry name" value="TerB"/>
    <property type="match status" value="1"/>
</dbReference>
<dbReference type="eggNOG" id="COG4103">
    <property type="taxonomic scope" value="Bacteria"/>
</dbReference>
<sequence>MMLEKIKHFFDRHIALTEPNGDSEDKLKTASAALLIEMMHTEEAGANEKQQLILTLLENSFSLTEEQANTLMAYADHQRRQATDYFEFTHLICNAYTHDQKIQLIESMWKIAFVDNNLDMDEEYLVDKIARLLYITHAEVLHVKNRTRGY</sequence>
<name>V5BYD1_9GAMM</name>
<comment type="caution">
    <text evidence="2">The sequence shown here is derived from an EMBL/GenBank/DDBJ whole genome shotgun (WGS) entry which is preliminary data.</text>
</comment>
<dbReference type="Gene3D" id="1.10.3680.10">
    <property type="entry name" value="TerB-like"/>
    <property type="match status" value="1"/>
</dbReference>
<evidence type="ECO:0000259" key="1">
    <source>
        <dbReference type="Pfam" id="PF05099"/>
    </source>
</evidence>
<dbReference type="EMBL" id="AYLO01000044">
    <property type="protein sequence ID" value="ESS72849.1"/>
    <property type="molecule type" value="Genomic_DNA"/>
</dbReference>
<dbReference type="AlphaFoldDB" id="V5BYD1"/>
<dbReference type="Proteomes" id="UP000017842">
    <property type="component" value="Unassembled WGS sequence"/>
</dbReference>